<keyword evidence="6" id="KW-0472">Membrane</keyword>
<dbReference type="PANTHER" id="PTHR13887">
    <property type="entry name" value="GLUTATHIONE S-TRANSFERASE KAPPA"/>
    <property type="match status" value="1"/>
</dbReference>
<comment type="caution">
    <text evidence="8">The sequence shown here is derived from an EMBL/GenBank/DDBJ whole genome shotgun (WGS) entry which is preliminary data.</text>
</comment>
<dbReference type="Pfam" id="PF13462">
    <property type="entry name" value="Thioredoxin_4"/>
    <property type="match status" value="1"/>
</dbReference>
<dbReference type="InterPro" id="IPR012336">
    <property type="entry name" value="Thioredoxin-like_fold"/>
</dbReference>
<evidence type="ECO:0000313" key="8">
    <source>
        <dbReference type="EMBL" id="MFB5681682.1"/>
    </source>
</evidence>
<keyword evidence="3" id="KW-0560">Oxidoreductase</keyword>
<name>A0ABV5B7L3_9BACL</name>
<evidence type="ECO:0000259" key="7">
    <source>
        <dbReference type="PROSITE" id="PS51352"/>
    </source>
</evidence>
<reference evidence="8 9" key="1">
    <citation type="submission" date="2024-09" db="EMBL/GenBank/DDBJ databases">
        <authorList>
            <person name="Ruan L."/>
        </authorList>
    </citation>
    <scope>NUCLEOTIDE SEQUENCE [LARGE SCALE GENOMIC DNA]</scope>
    <source>
        <strain evidence="8 9">D33</strain>
    </source>
</reference>
<dbReference type="EMBL" id="JBHILM010000012">
    <property type="protein sequence ID" value="MFB5681682.1"/>
    <property type="molecule type" value="Genomic_DNA"/>
</dbReference>
<evidence type="ECO:0000256" key="1">
    <source>
        <dbReference type="ARBA" id="ARBA00005791"/>
    </source>
</evidence>
<evidence type="ECO:0000313" key="9">
    <source>
        <dbReference type="Proteomes" id="UP001580407"/>
    </source>
</evidence>
<keyword evidence="6" id="KW-1133">Transmembrane helix</keyword>
<dbReference type="InterPro" id="IPR013766">
    <property type="entry name" value="Thioredoxin_domain"/>
</dbReference>
<organism evidence="8 9">
    <name type="scientific">Paenibacillus terreus</name>
    <dbReference type="NCBI Taxonomy" id="1387834"/>
    <lineage>
        <taxon>Bacteria</taxon>
        <taxon>Bacillati</taxon>
        <taxon>Bacillota</taxon>
        <taxon>Bacilli</taxon>
        <taxon>Bacillales</taxon>
        <taxon>Paenibacillaceae</taxon>
        <taxon>Paenibacillus</taxon>
    </lineage>
</organism>
<protein>
    <submittedName>
        <fullName evidence="8">DsbA family protein</fullName>
    </submittedName>
</protein>
<dbReference type="Gene3D" id="3.40.30.10">
    <property type="entry name" value="Glutaredoxin"/>
    <property type="match status" value="1"/>
</dbReference>
<dbReference type="PROSITE" id="PS51352">
    <property type="entry name" value="THIOREDOXIN_2"/>
    <property type="match status" value="1"/>
</dbReference>
<keyword evidence="2" id="KW-0732">Signal</keyword>
<gene>
    <name evidence="8" type="ORF">ACE3NQ_12230</name>
</gene>
<keyword evidence="9" id="KW-1185">Reference proteome</keyword>
<accession>A0ABV5B7L3</accession>
<evidence type="ECO:0000256" key="2">
    <source>
        <dbReference type="ARBA" id="ARBA00022729"/>
    </source>
</evidence>
<evidence type="ECO:0000256" key="3">
    <source>
        <dbReference type="ARBA" id="ARBA00023002"/>
    </source>
</evidence>
<dbReference type="RefSeq" id="WP_375525468.1">
    <property type="nucleotide sequence ID" value="NZ_JBHILM010000012.1"/>
</dbReference>
<dbReference type="PANTHER" id="PTHR13887:SF14">
    <property type="entry name" value="DISULFIDE BOND FORMATION PROTEIN D"/>
    <property type="match status" value="1"/>
</dbReference>
<keyword evidence="5" id="KW-0676">Redox-active center</keyword>
<evidence type="ECO:0000256" key="4">
    <source>
        <dbReference type="ARBA" id="ARBA00023157"/>
    </source>
</evidence>
<proteinExistence type="inferred from homology"/>
<dbReference type="InterPro" id="IPR036249">
    <property type="entry name" value="Thioredoxin-like_sf"/>
</dbReference>
<evidence type="ECO:0000256" key="6">
    <source>
        <dbReference type="SAM" id="Phobius"/>
    </source>
</evidence>
<keyword evidence="4" id="KW-1015">Disulfide bond</keyword>
<feature type="domain" description="Thioredoxin" evidence="7">
    <location>
        <begin position="30"/>
        <end position="230"/>
    </location>
</feature>
<evidence type="ECO:0000256" key="5">
    <source>
        <dbReference type="ARBA" id="ARBA00023284"/>
    </source>
</evidence>
<dbReference type="Proteomes" id="UP001580407">
    <property type="component" value="Unassembled WGS sequence"/>
</dbReference>
<comment type="similarity">
    <text evidence="1">Belongs to the thioredoxin family. DsbA subfamily.</text>
</comment>
<sequence length="235" mass="26971">MKRKKGFNAVWWCAALVILLLVLTGLTWYGKQASGIEDLPNYTDVKGKITVDGFKDEKQPFIGQPDAPVKVIEFGDFKCPACKQWHATVYPQFKEEFVDTGKVQFYFMNYAFLDRDSILAGSAGEAIYRQNPEAFWDYYSELYENQQSESKIWATHEFLIDFVKKNITGIDYQQFEADLRGNTYLADVKEDYKIGGYYGVNGTPAFFVNGKILRSMDYEELKAAINRELLSAPEL</sequence>
<feature type="transmembrane region" description="Helical" evidence="6">
    <location>
        <begin position="9"/>
        <end position="30"/>
    </location>
</feature>
<keyword evidence="6" id="KW-0812">Transmembrane</keyword>
<dbReference type="SUPFAM" id="SSF52833">
    <property type="entry name" value="Thioredoxin-like"/>
    <property type="match status" value="1"/>
</dbReference>